<feature type="compositionally biased region" description="Acidic residues" evidence="1">
    <location>
        <begin position="434"/>
        <end position="447"/>
    </location>
</feature>
<evidence type="ECO:0000313" key="2">
    <source>
        <dbReference type="EMBL" id="KDQ54521.1"/>
    </source>
</evidence>
<feature type="region of interest" description="Disordered" evidence="1">
    <location>
        <begin position="361"/>
        <end position="382"/>
    </location>
</feature>
<feature type="compositionally biased region" description="Acidic residues" evidence="1">
    <location>
        <begin position="259"/>
        <end position="268"/>
    </location>
</feature>
<evidence type="ECO:0000256" key="1">
    <source>
        <dbReference type="SAM" id="MobiDB-lite"/>
    </source>
</evidence>
<dbReference type="InterPro" id="IPR046341">
    <property type="entry name" value="SET_dom_sf"/>
</dbReference>
<feature type="compositionally biased region" description="Basic and acidic residues" evidence="1">
    <location>
        <begin position="539"/>
        <end position="557"/>
    </location>
</feature>
<evidence type="ECO:0000313" key="3">
    <source>
        <dbReference type="Proteomes" id="UP000027265"/>
    </source>
</evidence>
<dbReference type="CDD" id="cd19180">
    <property type="entry name" value="SET_SpSET10-like"/>
    <property type="match status" value="1"/>
</dbReference>
<sequence length="567" mass="62229">MATLPTPVKDSSPSQSEPQNILRFRQWLSLNGASLNPNIQFIATPSGFSVHATAALDADTKVVECPFGLAITKDVAMDSLSALLGEDGMWLCGRWSERQLICSYLCFHWIIEEANHSQCSLNHLPYLNTLPSPSKLLTPLHFTENELEAFKGTNLYGATLDRRREWQEQWEVCKVVIDSVNPELGNAFTWEKYLTAATYVSSRSFPSTLLSPEPTLQITRDSYPVLLPGIDALNHLRGQPVSWVVSYPPTPEPTPPSQSDEDNDDSDSDSTPTPTQTSFSPSQIAFPSSSPPTTPTISLVIHTPTPSGSELFNNYGPKPNAELILGYGFSVEGNADDTIVLRIGGSEKRWEVGRARKVADVDEKAEGAEGKSQGEGEGEEGSVKTIWGTGVEGLWEEIVGAVVGSSRKSKAKAKAKARKQHREEGGGLHAVQEHEEEEINAEEEELSFEDEFEAAELLRGMVQMLIDRLPIDPGDEGFESDGMREEVVKMLTDYLEGQTDILDSLLEFADDRAQEAIDNARERGIELCLEGEEYEGAEDEHHTAEPEAEVEIDKAGDDEGEGSTDTS</sequence>
<feature type="region of interest" description="Disordered" evidence="1">
    <location>
        <begin position="532"/>
        <end position="567"/>
    </location>
</feature>
<dbReference type="PANTHER" id="PTHR13271:SF147">
    <property type="entry name" value="PROTEIN-LYSINE N-METHYLTRANSFERASE EFM1-RELATED"/>
    <property type="match status" value="1"/>
</dbReference>
<proteinExistence type="predicted"/>
<evidence type="ECO:0008006" key="4">
    <source>
        <dbReference type="Google" id="ProtNLM"/>
    </source>
</evidence>
<keyword evidence="3" id="KW-1185">Reference proteome</keyword>
<accession>A0A067PVZ7</accession>
<reference evidence="3" key="1">
    <citation type="journal article" date="2014" name="Proc. Natl. Acad. Sci. U.S.A.">
        <title>Extensive sampling of basidiomycete genomes demonstrates inadequacy of the white-rot/brown-rot paradigm for wood decay fungi.</title>
        <authorList>
            <person name="Riley R."/>
            <person name="Salamov A.A."/>
            <person name="Brown D.W."/>
            <person name="Nagy L.G."/>
            <person name="Floudas D."/>
            <person name="Held B.W."/>
            <person name="Levasseur A."/>
            <person name="Lombard V."/>
            <person name="Morin E."/>
            <person name="Otillar R."/>
            <person name="Lindquist E.A."/>
            <person name="Sun H."/>
            <person name="LaButti K.M."/>
            <person name="Schmutz J."/>
            <person name="Jabbour D."/>
            <person name="Luo H."/>
            <person name="Baker S.E."/>
            <person name="Pisabarro A.G."/>
            <person name="Walton J.D."/>
            <person name="Blanchette R.A."/>
            <person name="Henrissat B."/>
            <person name="Martin F."/>
            <person name="Cullen D."/>
            <person name="Hibbett D.S."/>
            <person name="Grigoriev I.V."/>
        </authorList>
    </citation>
    <scope>NUCLEOTIDE SEQUENCE [LARGE SCALE GENOMIC DNA]</scope>
    <source>
        <strain evidence="3">MUCL 33604</strain>
    </source>
</reference>
<feature type="compositionally biased region" description="Basic and acidic residues" evidence="1">
    <location>
        <begin position="361"/>
        <end position="374"/>
    </location>
</feature>
<dbReference type="Gene3D" id="3.90.1410.10">
    <property type="entry name" value="set domain protein methyltransferase, domain 1"/>
    <property type="match status" value="1"/>
</dbReference>
<dbReference type="OrthoDB" id="42889at2759"/>
<dbReference type="PANTHER" id="PTHR13271">
    <property type="entry name" value="UNCHARACTERIZED PUTATIVE METHYLTRANSFERASE"/>
    <property type="match status" value="1"/>
</dbReference>
<dbReference type="SUPFAM" id="SSF82199">
    <property type="entry name" value="SET domain"/>
    <property type="match status" value="1"/>
</dbReference>
<dbReference type="InParanoid" id="A0A067PVZ7"/>
<dbReference type="InterPro" id="IPR044432">
    <property type="entry name" value="Set10/Efm1_SET"/>
</dbReference>
<feature type="region of interest" description="Disordered" evidence="1">
    <location>
        <begin position="244"/>
        <end position="302"/>
    </location>
</feature>
<dbReference type="GO" id="GO:0016279">
    <property type="term" value="F:protein-lysine N-methyltransferase activity"/>
    <property type="evidence" value="ECO:0007669"/>
    <property type="project" value="InterPro"/>
</dbReference>
<dbReference type="STRING" id="933084.A0A067PVZ7"/>
<dbReference type="HOGENOM" id="CLU_048453_1_0_1"/>
<dbReference type="EMBL" id="KL197728">
    <property type="protein sequence ID" value="KDQ54521.1"/>
    <property type="molecule type" value="Genomic_DNA"/>
</dbReference>
<dbReference type="AlphaFoldDB" id="A0A067PVZ7"/>
<dbReference type="GO" id="GO:0005634">
    <property type="term" value="C:nucleus"/>
    <property type="evidence" value="ECO:0007669"/>
    <property type="project" value="TreeGrafter"/>
</dbReference>
<dbReference type="Proteomes" id="UP000027265">
    <property type="component" value="Unassembled WGS sequence"/>
</dbReference>
<feature type="compositionally biased region" description="Low complexity" evidence="1">
    <location>
        <begin position="269"/>
        <end position="283"/>
    </location>
</feature>
<gene>
    <name evidence="2" type="ORF">JAAARDRAFT_38195</name>
</gene>
<feature type="region of interest" description="Disordered" evidence="1">
    <location>
        <begin position="416"/>
        <end position="447"/>
    </location>
</feature>
<name>A0A067PVZ7_9AGAM</name>
<feature type="compositionally biased region" description="Acidic residues" evidence="1">
    <location>
        <begin position="558"/>
        <end position="567"/>
    </location>
</feature>
<organism evidence="2 3">
    <name type="scientific">Jaapia argillacea MUCL 33604</name>
    <dbReference type="NCBI Taxonomy" id="933084"/>
    <lineage>
        <taxon>Eukaryota</taxon>
        <taxon>Fungi</taxon>
        <taxon>Dikarya</taxon>
        <taxon>Basidiomycota</taxon>
        <taxon>Agaricomycotina</taxon>
        <taxon>Agaricomycetes</taxon>
        <taxon>Agaricomycetidae</taxon>
        <taxon>Jaapiales</taxon>
        <taxon>Jaapiaceae</taxon>
        <taxon>Jaapia</taxon>
    </lineage>
</organism>
<protein>
    <recommendedName>
        <fullName evidence="4">SET domain-containing protein</fullName>
    </recommendedName>
</protein>
<dbReference type="InterPro" id="IPR050600">
    <property type="entry name" value="SETD3_SETD6_MTase"/>
</dbReference>